<feature type="compositionally biased region" description="Basic and acidic residues" evidence="1">
    <location>
        <begin position="485"/>
        <end position="497"/>
    </location>
</feature>
<feature type="region of interest" description="Disordered" evidence="1">
    <location>
        <begin position="468"/>
        <end position="525"/>
    </location>
</feature>
<feature type="compositionally biased region" description="Polar residues" evidence="1">
    <location>
        <begin position="179"/>
        <end position="189"/>
    </location>
</feature>
<keyword evidence="3" id="KW-1185">Reference proteome</keyword>
<accession>A0AA38VXM6</accession>
<dbReference type="AlphaFoldDB" id="A0AA38VXM6"/>
<dbReference type="Proteomes" id="UP001172457">
    <property type="component" value="Chromosome 8"/>
</dbReference>
<evidence type="ECO:0000313" key="2">
    <source>
        <dbReference type="EMBL" id="KAJ9538757.1"/>
    </source>
</evidence>
<dbReference type="PANTHER" id="PTHR33144">
    <property type="entry name" value="OS10G0409366 PROTEIN-RELATED"/>
    <property type="match status" value="1"/>
</dbReference>
<gene>
    <name evidence="2" type="ORF">OSB04_031490</name>
</gene>
<name>A0AA38VXM6_9ASTR</name>
<reference evidence="2" key="1">
    <citation type="submission" date="2023-03" db="EMBL/GenBank/DDBJ databases">
        <title>Chromosome-scale reference genome and RAD-based genetic map of yellow starthistle (Centaurea solstitialis) reveal putative structural variation and QTLs associated with invader traits.</title>
        <authorList>
            <person name="Reatini B."/>
            <person name="Cang F.A."/>
            <person name="Jiang Q."/>
            <person name="Mckibben M.T.W."/>
            <person name="Barker M.S."/>
            <person name="Rieseberg L.H."/>
            <person name="Dlugosch K.M."/>
        </authorList>
    </citation>
    <scope>NUCLEOTIDE SEQUENCE</scope>
    <source>
        <strain evidence="2">CAN-66</strain>
        <tissue evidence="2">Leaf</tissue>
    </source>
</reference>
<comment type="caution">
    <text evidence="2">The sequence shown here is derived from an EMBL/GenBank/DDBJ whole genome shotgun (WGS) entry which is preliminary data.</text>
</comment>
<evidence type="ECO:0000313" key="3">
    <source>
        <dbReference type="Proteomes" id="UP001172457"/>
    </source>
</evidence>
<feature type="compositionally biased region" description="Polar residues" evidence="1">
    <location>
        <begin position="498"/>
        <end position="508"/>
    </location>
</feature>
<proteinExistence type="predicted"/>
<evidence type="ECO:0008006" key="4">
    <source>
        <dbReference type="Google" id="ProtNLM"/>
    </source>
</evidence>
<sequence>MEKTNLPPLTIRKRPGSYAEFLCDFFLATINWGSLKGYVLKGQRKDTRIRLRWSSNSAHKRMFLGDVGYERANLTDDSFVLASQVDKVFYVRDPKHKDWEVVRHVKLRDVFDMGIVDDDHVARYSNDSTFDVPNLDRIARDVDDGIDITPDMKRGVDVEEDDDDLTPERQPVETHETTKTQGGQSSSQGHHAIETEDDQSSPYEISSNEEVWKVGGEGNELVQYIGTLVRMPDHVSIAYTDWRKVPMERKKICIHLLRYKSIIKIDMSKFVIHQSETDEIKKWIFHNMGNKWRTWKGSLKAVHMIQALVLMKLWHNKLKVTIESIQLSLRNFYSLVRSRISGFRDLKLEMESSDGSNGSQYVLKGQRKDTLMRLRWSSNSAHKRMFWEMLVMNVKGSFFNTSQVDKVFYVRDPKHKDWEVVRHVKLRDVFDIGIVDDDHVARYSNDSRFDVPNLDRIARDVDDGIDITPDMKRGVDVEEDDDDSTPERQPVETHETTKTQGGQSSSQGHHAIETEDDQSSPYEISSNKEGARKKYFYFLYFLTNEWGLRVWKVGGEGNELVQYIGTLVRMPDHVSIAYTDWRKVPMERKKICIHLLSPSLLFIKVKQMRLRNGSYITWGINGGRGKVH</sequence>
<feature type="compositionally biased region" description="Basic and acidic residues" evidence="1">
    <location>
        <begin position="166"/>
        <end position="178"/>
    </location>
</feature>
<feature type="region of interest" description="Disordered" evidence="1">
    <location>
        <begin position="149"/>
        <end position="206"/>
    </location>
</feature>
<organism evidence="2 3">
    <name type="scientific">Centaurea solstitialis</name>
    <name type="common">yellow star-thistle</name>
    <dbReference type="NCBI Taxonomy" id="347529"/>
    <lineage>
        <taxon>Eukaryota</taxon>
        <taxon>Viridiplantae</taxon>
        <taxon>Streptophyta</taxon>
        <taxon>Embryophyta</taxon>
        <taxon>Tracheophyta</taxon>
        <taxon>Spermatophyta</taxon>
        <taxon>Magnoliopsida</taxon>
        <taxon>eudicotyledons</taxon>
        <taxon>Gunneridae</taxon>
        <taxon>Pentapetalae</taxon>
        <taxon>asterids</taxon>
        <taxon>campanulids</taxon>
        <taxon>Asterales</taxon>
        <taxon>Asteraceae</taxon>
        <taxon>Carduoideae</taxon>
        <taxon>Cardueae</taxon>
        <taxon>Centaureinae</taxon>
        <taxon>Centaurea</taxon>
    </lineage>
</organism>
<protein>
    <recommendedName>
        <fullName evidence="4">DUF4216 domain-containing protein</fullName>
    </recommendedName>
</protein>
<evidence type="ECO:0000256" key="1">
    <source>
        <dbReference type="SAM" id="MobiDB-lite"/>
    </source>
</evidence>
<dbReference type="PANTHER" id="PTHR33144:SF50">
    <property type="entry name" value="OS03G0714750 PROTEIN"/>
    <property type="match status" value="1"/>
</dbReference>
<dbReference type="EMBL" id="JARYMX010000008">
    <property type="protein sequence ID" value="KAJ9538757.1"/>
    <property type="molecule type" value="Genomic_DNA"/>
</dbReference>